<accession>A0A8J5UWK6</accession>
<feature type="compositionally biased region" description="Basic and acidic residues" evidence="2">
    <location>
        <begin position="11"/>
        <end position="21"/>
    </location>
</feature>
<dbReference type="GeneID" id="73471622"/>
<dbReference type="Pfam" id="PF07890">
    <property type="entry name" value="Rrp15p"/>
    <property type="match status" value="1"/>
</dbReference>
<evidence type="ECO:0000313" key="3">
    <source>
        <dbReference type="EMBL" id="KAG7661669.1"/>
    </source>
</evidence>
<proteinExistence type="inferred from homology"/>
<feature type="compositionally biased region" description="Acidic residues" evidence="2">
    <location>
        <begin position="81"/>
        <end position="95"/>
    </location>
</feature>
<dbReference type="EMBL" id="JAGSYN010000215">
    <property type="protein sequence ID" value="KAG7661669.1"/>
    <property type="molecule type" value="Genomic_DNA"/>
</dbReference>
<dbReference type="GO" id="GO:0030687">
    <property type="term" value="C:preribosome, large subunit precursor"/>
    <property type="evidence" value="ECO:0007669"/>
    <property type="project" value="TreeGrafter"/>
</dbReference>
<feature type="region of interest" description="Disordered" evidence="2">
    <location>
        <begin position="1"/>
        <end position="108"/>
    </location>
</feature>
<dbReference type="InterPro" id="IPR012459">
    <property type="entry name" value="Rrp15"/>
</dbReference>
<reference evidence="3 4" key="1">
    <citation type="journal article" date="2021" name="DNA Res.">
        <title>Genome analysis of Candida subhashii reveals its hybrid nature and dual mitochondrial genome conformations.</title>
        <authorList>
            <person name="Mixao V."/>
            <person name="Hegedusova E."/>
            <person name="Saus E."/>
            <person name="Pryszcz L.P."/>
            <person name="Cillingova A."/>
            <person name="Nosek J."/>
            <person name="Gabaldon T."/>
        </authorList>
    </citation>
    <scope>NUCLEOTIDE SEQUENCE [LARGE SCALE GENOMIC DNA]</scope>
    <source>
        <strain evidence="3 4">CBS 10753</strain>
    </source>
</reference>
<sequence>MGSALKKQRLDKKGNSKDTKKAIIPNRKHSEVEDVQEEKSLAEIESSSGEIAEEEAAAEEGLSDLEMDDEIDVADVSSSESESENEEEIEGEDEESFPKLKKKKNLDDGSESFANAFTAIVGSKLKAYDRKDPILARNKVTLKKLESEKLENKAKRALLAEKKQLQDRFRIKQLLPSASEPEKVRETIEKEKKLKKIAQRGVVRLFNAVLSTQIKTNQEISKEKVGQSRKEELMNEISKEKFLDLVQAAGDS</sequence>
<gene>
    <name evidence="3" type="ORF">J8A68_004822</name>
</gene>
<dbReference type="RefSeq" id="XP_049261902.1">
    <property type="nucleotide sequence ID" value="XM_049408823.1"/>
</dbReference>
<evidence type="ECO:0000256" key="1">
    <source>
        <dbReference type="ARBA" id="ARBA00007462"/>
    </source>
</evidence>
<feature type="compositionally biased region" description="Basic and acidic residues" evidence="2">
    <location>
        <begin position="28"/>
        <end position="42"/>
    </location>
</feature>
<organism evidence="3 4">
    <name type="scientific">[Candida] subhashii</name>
    <dbReference type="NCBI Taxonomy" id="561895"/>
    <lineage>
        <taxon>Eukaryota</taxon>
        <taxon>Fungi</taxon>
        <taxon>Dikarya</taxon>
        <taxon>Ascomycota</taxon>
        <taxon>Saccharomycotina</taxon>
        <taxon>Pichiomycetes</taxon>
        <taxon>Debaryomycetaceae</taxon>
        <taxon>Spathaspora</taxon>
    </lineage>
</organism>
<comment type="similarity">
    <text evidence="1">Belongs to the RRP15 family.</text>
</comment>
<dbReference type="PANTHER" id="PTHR13245">
    <property type="entry name" value="RRP15-LIKE PROTEIN"/>
    <property type="match status" value="1"/>
</dbReference>
<evidence type="ECO:0000313" key="4">
    <source>
        <dbReference type="Proteomes" id="UP000694255"/>
    </source>
</evidence>
<name>A0A8J5UWK6_9ASCO</name>
<dbReference type="GO" id="GO:0000470">
    <property type="term" value="P:maturation of LSU-rRNA"/>
    <property type="evidence" value="ECO:0007669"/>
    <property type="project" value="TreeGrafter"/>
</dbReference>
<feature type="compositionally biased region" description="Acidic residues" evidence="2">
    <location>
        <begin position="51"/>
        <end position="73"/>
    </location>
</feature>
<feature type="compositionally biased region" description="Basic residues" evidence="2">
    <location>
        <begin position="1"/>
        <end position="10"/>
    </location>
</feature>
<dbReference type="PANTHER" id="PTHR13245:SF14">
    <property type="entry name" value="RRP15-LIKE PROTEIN"/>
    <property type="match status" value="1"/>
</dbReference>
<keyword evidence="4" id="KW-1185">Reference proteome</keyword>
<protein>
    <submittedName>
        <fullName evidence="3">RRP15</fullName>
    </submittedName>
</protein>
<dbReference type="OrthoDB" id="20949at2759"/>
<dbReference type="GO" id="GO:0000460">
    <property type="term" value="P:maturation of 5.8S rRNA"/>
    <property type="evidence" value="ECO:0007669"/>
    <property type="project" value="TreeGrafter"/>
</dbReference>
<dbReference type="Proteomes" id="UP000694255">
    <property type="component" value="Unassembled WGS sequence"/>
</dbReference>
<comment type="caution">
    <text evidence="3">The sequence shown here is derived from an EMBL/GenBank/DDBJ whole genome shotgun (WGS) entry which is preliminary data.</text>
</comment>
<evidence type="ECO:0000256" key="2">
    <source>
        <dbReference type="SAM" id="MobiDB-lite"/>
    </source>
</evidence>
<dbReference type="AlphaFoldDB" id="A0A8J5UWK6"/>